<gene>
    <name evidence="2" type="ORF">PEDI_53840</name>
</gene>
<dbReference type="CDD" id="cd02042">
    <property type="entry name" value="ParAB_family"/>
    <property type="match status" value="1"/>
</dbReference>
<dbReference type="Gene3D" id="3.40.50.300">
    <property type="entry name" value="P-loop containing nucleotide triphosphate hydrolases"/>
    <property type="match status" value="1"/>
</dbReference>
<proteinExistence type="predicted"/>
<dbReference type="PANTHER" id="PTHR13696">
    <property type="entry name" value="P-LOOP CONTAINING NUCLEOSIDE TRIPHOSPHATE HYDROLASE"/>
    <property type="match status" value="1"/>
</dbReference>
<accession>A0AAN4W5S9</accession>
<keyword evidence="3" id="KW-1185">Reference proteome</keyword>
<dbReference type="Pfam" id="PF01656">
    <property type="entry name" value="CbiA"/>
    <property type="match status" value="1"/>
</dbReference>
<dbReference type="AlphaFoldDB" id="A0AAN4W5S9"/>
<evidence type="ECO:0000259" key="1">
    <source>
        <dbReference type="Pfam" id="PF01656"/>
    </source>
</evidence>
<evidence type="ECO:0000313" key="3">
    <source>
        <dbReference type="Proteomes" id="UP001310022"/>
    </source>
</evidence>
<dbReference type="SUPFAM" id="SSF52540">
    <property type="entry name" value="P-loop containing nucleoside triphosphate hydrolases"/>
    <property type="match status" value="1"/>
</dbReference>
<sequence>MIILMANQKGGVGKTTLTILLANYLAQKGTPTHVIDLDVQKSVVDNYKKAIDKGWSNELIQVVDGQTVPDFKKLNQEGKVVIIDLPGRLDNKAMQSLIKKADAVLCPFIFDPITFKSTLVFAQLCTVLMPDDFRKKMFFLPNKVKSSVKLENEKEIHKILKQFGKITPRIPDLVCFQRIPSFSINEEQANRSKNAFDYLMYNL</sequence>
<reference evidence="2 3" key="1">
    <citation type="submission" date="2021-12" db="EMBL/GenBank/DDBJ databases">
        <title>Genome sequencing of bacteria with rrn-lacking chromosome and rrn-plasmid.</title>
        <authorList>
            <person name="Anda M."/>
            <person name="Iwasaki W."/>
        </authorList>
    </citation>
    <scope>NUCLEOTIDE SEQUENCE [LARGE SCALE GENOMIC DNA]</scope>
    <source>
        <strain evidence="2 3">NBRC 15940</strain>
    </source>
</reference>
<evidence type="ECO:0000313" key="2">
    <source>
        <dbReference type="EMBL" id="GJM64832.1"/>
    </source>
</evidence>
<feature type="domain" description="CobQ/CobB/MinD/ParA nucleotide binding" evidence="1">
    <location>
        <begin position="3"/>
        <end position="174"/>
    </location>
</feature>
<name>A0AAN4W5S9_9BACT</name>
<dbReference type="PANTHER" id="PTHR13696:SF99">
    <property type="entry name" value="COBYRINIC ACID AC-DIAMIDE SYNTHASE"/>
    <property type="match status" value="1"/>
</dbReference>
<comment type="caution">
    <text evidence="2">The sequence shown here is derived from an EMBL/GenBank/DDBJ whole genome shotgun (WGS) entry which is preliminary data.</text>
</comment>
<organism evidence="2 3">
    <name type="scientific">Persicobacter diffluens</name>
    <dbReference type="NCBI Taxonomy" id="981"/>
    <lineage>
        <taxon>Bacteria</taxon>
        <taxon>Pseudomonadati</taxon>
        <taxon>Bacteroidota</taxon>
        <taxon>Cytophagia</taxon>
        <taxon>Cytophagales</taxon>
        <taxon>Persicobacteraceae</taxon>
        <taxon>Persicobacter</taxon>
    </lineage>
</organism>
<dbReference type="Proteomes" id="UP001310022">
    <property type="component" value="Unassembled WGS sequence"/>
</dbReference>
<dbReference type="InterPro" id="IPR027417">
    <property type="entry name" value="P-loop_NTPase"/>
</dbReference>
<dbReference type="EMBL" id="BQKE01000007">
    <property type="protein sequence ID" value="GJM64832.1"/>
    <property type="molecule type" value="Genomic_DNA"/>
</dbReference>
<dbReference type="InterPro" id="IPR050678">
    <property type="entry name" value="DNA_Partitioning_ATPase"/>
</dbReference>
<dbReference type="InterPro" id="IPR002586">
    <property type="entry name" value="CobQ/CobB/MinD/ParA_Nub-bd_dom"/>
</dbReference>
<dbReference type="RefSeq" id="WP_338239882.1">
    <property type="nucleotide sequence ID" value="NZ_BQKE01000007.1"/>
</dbReference>
<dbReference type="PIRSF" id="PIRSF009320">
    <property type="entry name" value="Nuc_binding_HP_1000"/>
    <property type="match status" value="1"/>
</dbReference>
<protein>
    <submittedName>
        <fullName evidence="2">Chromosome partitioning protein ParA</fullName>
    </submittedName>
</protein>